<dbReference type="NCBIfam" id="TIGR04378">
    <property type="entry name" value="myo_inos_iolB"/>
    <property type="match status" value="1"/>
</dbReference>
<gene>
    <name evidence="2" type="ORF">Pph01_70710</name>
</gene>
<dbReference type="PANTHER" id="PTHR39193:SF1">
    <property type="entry name" value="5-DEOXY-GLUCURONATE ISOMERASE"/>
    <property type="match status" value="1"/>
</dbReference>
<evidence type="ECO:0000313" key="2">
    <source>
        <dbReference type="EMBL" id="GII42068.1"/>
    </source>
</evidence>
<dbReference type="GO" id="GO:0019310">
    <property type="term" value="P:inositol catabolic process"/>
    <property type="evidence" value="ECO:0007669"/>
    <property type="project" value="InterPro"/>
</dbReference>
<evidence type="ECO:0000313" key="3">
    <source>
        <dbReference type="Proteomes" id="UP000622547"/>
    </source>
</evidence>
<dbReference type="Gene3D" id="2.60.120.10">
    <property type="entry name" value="Jelly Rolls"/>
    <property type="match status" value="2"/>
</dbReference>
<dbReference type="PANTHER" id="PTHR39193">
    <property type="entry name" value="5-DEOXY-GLUCURONATE ISOMERASE"/>
    <property type="match status" value="1"/>
</dbReference>
<dbReference type="Proteomes" id="UP000622547">
    <property type="component" value="Unassembled WGS sequence"/>
</dbReference>
<evidence type="ECO:0000256" key="1">
    <source>
        <dbReference type="ARBA" id="ARBA00023235"/>
    </source>
</evidence>
<dbReference type="EMBL" id="BOOP01000039">
    <property type="protein sequence ID" value="GII42068.1"/>
    <property type="molecule type" value="Genomic_DNA"/>
</dbReference>
<protein>
    <submittedName>
        <fullName evidence="2">5-deoxy-glucuronate isomerase</fullName>
    </submittedName>
</protein>
<dbReference type="InterPro" id="IPR014710">
    <property type="entry name" value="RmlC-like_jellyroll"/>
</dbReference>
<dbReference type="Pfam" id="PF04962">
    <property type="entry name" value="KduI"/>
    <property type="match status" value="1"/>
</dbReference>
<dbReference type="InterPro" id="IPR011051">
    <property type="entry name" value="RmlC_Cupin_sf"/>
</dbReference>
<sequence>MSDNERWVRPFGTAAAGEFEVSIGDGLTGWTHTSLRVATLGPGGGLTVDTGGDEILVVPLRGGLEVEAVDQAGERHEARLAGRDSVFAGPTDVAYVPRGARLTVRNPGADPVKVALCGAKAAKRETPPPFRHVPVSDVPVELRGAGRASREVRNFGVPQVLDADSIIACEVVTPAGNWSSYPPHKHDEEREGVETELEEIYYFEVGIEPGGPAQGADPVGYQRVYGTDARPIDVLAEVRSGDVVLVPHGWHGPAMAPPGYDLYYLNVMAGPGATRAWLICDDPAHGWVRESWAQQDVDPRLPIGGLR</sequence>
<name>A0A8J3UBD2_9ACTN</name>
<dbReference type="SUPFAM" id="SSF51182">
    <property type="entry name" value="RmlC-like cupins"/>
    <property type="match status" value="1"/>
</dbReference>
<dbReference type="AlphaFoldDB" id="A0A8J3UBD2"/>
<organism evidence="2 3">
    <name type="scientific">Planotetraspora phitsanulokensis</name>
    <dbReference type="NCBI Taxonomy" id="575192"/>
    <lineage>
        <taxon>Bacteria</taxon>
        <taxon>Bacillati</taxon>
        <taxon>Actinomycetota</taxon>
        <taxon>Actinomycetes</taxon>
        <taxon>Streptosporangiales</taxon>
        <taxon>Streptosporangiaceae</taxon>
        <taxon>Planotetraspora</taxon>
    </lineage>
</organism>
<dbReference type="RefSeq" id="WP_204077505.1">
    <property type="nucleotide sequence ID" value="NZ_BOOP01000039.1"/>
</dbReference>
<keyword evidence="3" id="KW-1185">Reference proteome</keyword>
<comment type="caution">
    <text evidence="2">The sequence shown here is derived from an EMBL/GenBank/DDBJ whole genome shotgun (WGS) entry which is preliminary data.</text>
</comment>
<proteinExistence type="predicted"/>
<dbReference type="GO" id="GO:0008880">
    <property type="term" value="F:glucuronate isomerase activity"/>
    <property type="evidence" value="ECO:0007669"/>
    <property type="project" value="InterPro"/>
</dbReference>
<dbReference type="PIRSF" id="PIRSF036628">
    <property type="entry name" value="IolB"/>
    <property type="match status" value="1"/>
</dbReference>
<reference evidence="2 3" key="1">
    <citation type="submission" date="2021-01" db="EMBL/GenBank/DDBJ databases">
        <title>Whole genome shotgun sequence of Planotetraspora phitsanulokensis NBRC 104273.</title>
        <authorList>
            <person name="Komaki H."/>
            <person name="Tamura T."/>
        </authorList>
    </citation>
    <scope>NUCLEOTIDE SEQUENCE [LARGE SCALE GENOMIC DNA]</scope>
    <source>
        <strain evidence="2 3">NBRC 104273</strain>
    </source>
</reference>
<accession>A0A8J3UBD2</accession>
<dbReference type="InterPro" id="IPR024203">
    <property type="entry name" value="Deoxy-glucuronate_isom_IolB"/>
</dbReference>
<keyword evidence="1 2" id="KW-0413">Isomerase</keyword>
<dbReference type="InterPro" id="IPR021120">
    <property type="entry name" value="KduI/IolB_isomerase"/>
</dbReference>